<gene>
    <name evidence="1" type="ORF">NCTC12120_03058</name>
</gene>
<protein>
    <submittedName>
        <fullName evidence="1">Uncharacterized protein</fullName>
    </submittedName>
</protein>
<dbReference type="Proteomes" id="UP000251197">
    <property type="component" value="Unassembled WGS sequence"/>
</dbReference>
<proteinExistence type="predicted"/>
<sequence length="77" mass="8336">MSLLGQGLAYFYQGSALGGIINDVAGVLWRFCEADFGGCLLVEGIRQVFYQTCPGGGTACRWRHDRIHALQANVTQG</sequence>
<accession>A0A2X2VC26</accession>
<evidence type="ECO:0000313" key="1">
    <source>
        <dbReference type="EMBL" id="SQA99149.1"/>
    </source>
</evidence>
<dbReference type="AlphaFoldDB" id="A0A2X2VC26"/>
<organism evidence="1 2">
    <name type="scientific">Cedecea neteri</name>
    <dbReference type="NCBI Taxonomy" id="158822"/>
    <lineage>
        <taxon>Bacteria</taxon>
        <taxon>Pseudomonadati</taxon>
        <taxon>Pseudomonadota</taxon>
        <taxon>Gammaproteobacteria</taxon>
        <taxon>Enterobacterales</taxon>
        <taxon>Enterobacteriaceae</taxon>
        <taxon>Cedecea</taxon>
    </lineage>
</organism>
<reference evidence="1 2" key="1">
    <citation type="submission" date="2018-06" db="EMBL/GenBank/DDBJ databases">
        <authorList>
            <consortium name="Pathogen Informatics"/>
            <person name="Doyle S."/>
        </authorList>
    </citation>
    <scope>NUCLEOTIDE SEQUENCE [LARGE SCALE GENOMIC DNA]</scope>
    <source>
        <strain evidence="1 2">NCTC12120</strain>
    </source>
</reference>
<name>A0A2X2VC26_9ENTR</name>
<evidence type="ECO:0000313" key="2">
    <source>
        <dbReference type="Proteomes" id="UP000251197"/>
    </source>
</evidence>
<dbReference type="EMBL" id="UAVU01000003">
    <property type="protein sequence ID" value="SQA99149.1"/>
    <property type="molecule type" value="Genomic_DNA"/>
</dbReference>